<organism evidence="1 2">
    <name type="scientific">Dufourea novaeangliae</name>
    <name type="common">Sweat bee</name>
    <dbReference type="NCBI Taxonomy" id="178035"/>
    <lineage>
        <taxon>Eukaryota</taxon>
        <taxon>Metazoa</taxon>
        <taxon>Ecdysozoa</taxon>
        <taxon>Arthropoda</taxon>
        <taxon>Hexapoda</taxon>
        <taxon>Insecta</taxon>
        <taxon>Pterygota</taxon>
        <taxon>Neoptera</taxon>
        <taxon>Endopterygota</taxon>
        <taxon>Hymenoptera</taxon>
        <taxon>Apocrita</taxon>
        <taxon>Aculeata</taxon>
        <taxon>Apoidea</taxon>
        <taxon>Anthophila</taxon>
        <taxon>Halictidae</taxon>
        <taxon>Rophitinae</taxon>
        <taxon>Dufourea</taxon>
    </lineage>
</organism>
<proteinExistence type="predicted"/>
<dbReference type="EMBL" id="KQ434777">
    <property type="protein sequence ID" value="KZC04271.1"/>
    <property type="molecule type" value="Genomic_DNA"/>
</dbReference>
<reference evidence="1 2" key="1">
    <citation type="submission" date="2015-07" db="EMBL/GenBank/DDBJ databases">
        <title>The genome of Dufourea novaeangliae.</title>
        <authorList>
            <person name="Pan H."/>
            <person name="Kapheim K."/>
        </authorList>
    </citation>
    <scope>NUCLEOTIDE SEQUENCE [LARGE SCALE GENOMIC DNA]</scope>
    <source>
        <strain evidence="1">0120121106</strain>
        <tissue evidence="1">Whole body</tissue>
    </source>
</reference>
<dbReference type="Proteomes" id="UP000076502">
    <property type="component" value="Unassembled WGS sequence"/>
</dbReference>
<evidence type="ECO:0000313" key="1">
    <source>
        <dbReference type="EMBL" id="KZC04271.1"/>
    </source>
</evidence>
<protein>
    <submittedName>
        <fullName evidence="1">Uncharacterized protein</fullName>
    </submittedName>
</protein>
<evidence type="ECO:0000313" key="2">
    <source>
        <dbReference type="Proteomes" id="UP000076502"/>
    </source>
</evidence>
<feature type="non-terminal residue" evidence="1">
    <location>
        <position position="1"/>
    </location>
</feature>
<sequence length="117" mass="12994">LTGTEGGDSLVRTIAAVIHTVTKEVRLDAELLLGAPEVLAGVLWKRKRKKFHVKLSSNRGKQRMGQKKSRVAVLWTSASALRKGYDAPLESRALRQVSRLQRQASFETRVALFGSPR</sequence>
<gene>
    <name evidence="1" type="ORF">WN55_02160</name>
</gene>
<name>A0A154NXG6_DUFNO</name>
<accession>A0A154NXG6</accession>
<keyword evidence="2" id="KW-1185">Reference proteome</keyword>
<dbReference type="AlphaFoldDB" id="A0A154NXG6"/>